<evidence type="ECO:0000256" key="2">
    <source>
        <dbReference type="ARBA" id="ARBA00004950"/>
    </source>
</evidence>
<dbReference type="Pfam" id="PF02910">
    <property type="entry name" value="Succ_DH_flav_C"/>
    <property type="match status" value="1"/>
</dbReference>
<comment type="pathway">
    <text evidence="2 11">Cofactor biosynthesis; NAD(+) biosynthesis; iminoaspartate from L-aspartate (oxidase route): step 1/1.</text>
</comment>
<comment type="catalytic activity">
    <reaction evidence="9">
        <text>L-aspartate + O2 = iminosuccinate + H2O2</text>
        <dbReference type="Rhea" id="RHEA:25876"/>
        <dbReference type="ChEBI" id="CHEBI:15379"/>
        <dbReference type="ChEBI" id="CHEBI:16240"/>
        <dbReference type="ChEBI" id="CHEBI:29991"/>
        <dbReference type="ChEBI" id="CHEBI:77875"/>
        <dbReference type="EC" id="1.4.3.16"/>
    </reaction>
    <physiologicalReaction direction="left-to-right" evidence="9">
        <dbReference type="Rhea" id="RHEA:25877"/>
    </physiologicalReaction>
</comment>
<keyword evidence="6 11" id="KW-0662">Pyridine nucleotide biosynthesis</keyword>
<dbReference type="InterPro" id="IPR003953">
    <property type="entry name" value="FAD-dep_OxRdtase_2_FAD-bd"/>
</dbReference>
<dbReference type="InterPro" id="IPR027477">
    <property type="entry name" value="Succ_DH/fumarate_Rdtase_cat_sf"/>
</dbReference>
<dbReference type="EMBL" id="JADKCH010000007">
    <property type="protein sequence ID" value="MBK8572692.1"/>
    <property type="molecule type" value="Genomic_DNA"/>
</dbReference>
<dbReference type="SUPFAM" id="SSF51905">
    <property type="entry name" value="FAD/NAD(P)-binding domain"/>
    <property type="match status" value="1"/>
</dbReference>
<feature type="domain" description="FAD-dependent oxidoreductase 2 FAD-binding" evidence="12">
    <location>
        <begin position="6"/>
        <end position="396"/>
    </location>
</feature>
<dbReference type="EC" id="1.4.3.16" evidence="4 10"/>
<dbReference type="NCBIfam" id="TIGR00551">
    <property type="entry name" value="nadB"/>
    <property type="match status" value="1"/>
</dbReference>
<evidence type="ECO:0000256" key="3">
    <source>
        <dbReference type="ARBA" id="ARBA00008562"/>
    </source>
</evidence>
<gene>
    <name evidence="14" type="primary">nadB</name>
    <name evidence="14" type="ORF">IPN91_08600</name>
</gene>
<keyword evidence="7 11" id="KW-0274">FAD</keyword>
<evidence type="ECO:0000256" key="1">
    <source>
        <dbReference type="ARBA" id="ARBA00001974"/>
    </source>
</evidence>
<reference evidence="14 15" key="1">
    <citation type="submission" date="2020-10" db="EMBL/GenBank/DDBJ databases">
        <title>Connecting structure to function with the recovery of over 1000 high-quality activated sludge metagenome-assembled genomes encoding full-length rRNA genes using long-read sequencing.</title>
        <authorList>
            <person name="Singleton C.M."/>
            <person name="Petriglieri F."/>
            <person name="Kristensen J.M."/>
            <person name="Kirkegaard R.H."/>
            <person name="Michaelsen T.Y."/>
            <person name="Andersen M.H."/>
            <person name="Karst S.M."/>
            <person name="Dueholm M.S."/>
            <person name="Nielsen P.H."/>
            <person name="Albertsen M."/>
        </authorList>
    </citation>
    <scope>NUCLEOTIDE SEQUENCE [LARGE SCALE GENOMIC DNA]</scope>
    <source>
        <strain evidence="14">OdNE_18-Q3-R46-58_MAXAC.008</strain>
    </source>
</reference>
<evidence type="ECO:0000256" key="4">
    <source>
        <dbReference type="ARBA" id="ARBA00012173"/>
    </source>
</evidence>
<evidence type="ECO:0000259" key="13">
    <source>
        <dbReference type="Pfam" id="PF02910"/>
    </source>
</evidence>
<evidence type="ECO:0000256" key="6">
    <source>
        <dbReference type="ARBA" id="ARBA00022642"/>
    </source>
</evidence>
<name>A0A936K7S2_9BACT</name>
<evidence type="ECO:0000313" key="15">
    <source>
        <dbReference type="Proteomes" id="UP000709959"/>
    </source>
</evidence>
<dbReference type="Gene3D" id="3.50.50.60">
    <property type="entry name" value="FAD/NAD(P)-binding domain"/>
    <property type="match status" value="1"/>
</dbReference>
<proteinExistence type="inferred from homology"/>
<dbReference type="SUPFAM" id="SSF56425">
    <property type="entry name" value="Succinate dehydrogenase/fumarate reductase flavoprotein, catalytic domain"/>
    <property type="match status" value="1"/>
</dbReference>
<dbReference type="PRINTS" id="PR00411">
    <property type="entry name" value="PNDRDTASEI"/>
</dbReference>
<evidence type="ECO:0000256" key="8">
    <source>
        <dbReference type="ARBA" id="ARBA00023002"/>
    </source>
</evidence>
<dbReference type="PRINTS" id="PR00368">
    <property type="entry name" value="FADPNR"/>
</dbReference>
<evidence type="ECO:0000313" key="14">
    <source>
        <dbReference type="EMBL" id="MBK8572692.1"/>
    </source>
</evidence>
<dbReference type="FunFam" id="3.90.700.10:FF:000002">
    <property type="entry name" value="L-aspartate oxidase"/>
    <property type="match status" value="1"/>
</dbReference>
<dbReference type="Gene3D" id="1.20.58.100">
    <property type="entry name" value="Fumarate reductase/succinate dehydrogenase flavoprotein-like, C-terminal domain"/>
    <property type="match status" value="1"/>
</dbReference>
<evidence type="ECO:0000256" key="11">
    <source>
        <dbReference type="RuleBase" id="RU362049"/>
    </source>
</evidence>
<keyword evidence="5 11" id="KW-0285">Flavoprotein</keyword>
<dbReference type="InterPro" id="IPR036188">
    <property type="entry name" value="FAD/NAD-bd_sf"/>
</dbReference>
<dbReference type="Proteomes" id="UP000709959">
    <property type="component" value="Unassembled WGS sequence"/>
</dbReference>
<organism evidence="14 15">
    <name type="scientific">Candidatus Geothrix odensensis</name>
    <dbReference type="NCBI Taxonomy" id="2954440"/>
    <lineage>
        <taxon>Bacteria</taxon>
        <taxon>Pseudomonadati</taxon>
        <taxon>Acidobacteriota</taxon>
        <taxon>Holophagae</taxon>
        <taxon>Holophagales</taxon>
        <taxon>Holophagaceae</taxon>
        <taxon>Geothrix</taxon>
    </lineage>
</organism>
<dbReference type="Gene3D" id="3.90.700.10">
    <property type="entry name" value="Succinate dehydrogenase/fumarate reductase flavoprotein, catalytic domain"/>
    <property type="match status" value="1"/>
</dbReference>
<comment type="caution">
    <text evidence="14">The sequence shown here is derived from an EMBL/GenBank/DDBJ whole genome shotgun (WGS) entry which is preliminary data.</text>
</comment>
<comment type="similarity">
    <text evidence="3 11">Belongs to the FAD-dependent oxidoreductase 2 family. NadB subfamily.</text>
</comment>
<dbReference type="PANTHER" id="PTHR42716:SF2">
    <property type="entry name" value="L-ASPARTATE OXIDASE, CHLOROPLASTIC"/>
    <property type="match status" value="1"/>
</dbReference>
<accession>A0A936K7S2</accession>
<keyword evidence="8 11" id="KW-0560">Oxidoreductase</keyword>
<comment type="cofactor">
    <cofactor evidence="1 11">
        <name>FAD</name>
        <dbReference type="ChEBI" id="CHEBI:57692"/>
    </cofactor>
</comment>
<evidence type="ECO:0000256" key="10">
    <source>
        <dbReference type="NCBIfam" id="TIGR00551"/>
    </source>
</evidence>
<evidence type="ECO:0000256" key="5">
    <source>
        <dbReference type="ARBA" id="ARBA00022630"/>
    </source>
</evidence>
<sequence length="524" mass="56392">MNHTVDLLVLGAGIAGCSAALRAADLGASVVLVAKDELGGTNTSWAQGGIIGLAPPEEGDSPDLLAADIEAAGAGLCRPEAVRLLAEQGPKLCRSFLWERLGVPFDLGENGTPDPTAEAAHSARRIYHAKDATGLAIQSALSAAVRQHPNIQVRERLCLVDLITSPHHCLSPVRVYDPIRVHGAFLFDPATGQVEGALARRTLLATGGLGYLYLHTTNPPSATGDGLAAAYRASARIVNCEYIQFHPTALYVPGKPRTLLTEALRGEGAHLVNRKGERFMAKYEPEHMELAPRDVVSRAIFQEMAASGEASVYLDLAPLAAKLDLDEHFPTVMAACRAEGLDPSRQRIPVVPAAHYFCGGVLVDLDGRTSLPGLFAAGEVACTGLHGANRLASTSLLEGLLWGFRGAEAAVRELAEADLPNPGDLAQWRMPEEPEATDPLLIDQDWGLIRSTLWNYAGIVRTGDRLQRAKADLHYLAHRIERFYHESSLSRELLELRSGILCARLILNAALQNPESRGCHYRVD</sequence>
<evidence type="ECO:0000259" key="12">
    <source>
        <dbReference type="Pfam" id="PF00890"/>
    </source>
</evidence>
<dbReference type="InterPro" id="IPR037099">
    <property type="entry name" value="Fum_R/Succ_DH_flav-like_C_sf"/>
</dbReference>
<evidence type="ECO:0000256" key="7">
    <source>
        <dbReference type="ARBA" id="ARBA00022827"/>
    </source>
</evidence>
<feature type="domain" description="Fumarate reductase/succinate dehydrogenase flavoprotein-like C-terminal" evidence="13">
    <location>
        <begin position="450"/>
        <end position="524"/>
    </location>
</feature>
<dbReference type="GO" id="GO:0034628">
    <property type="term" value="P:'de novo' NAD+ biosynthetic process from L-aspartate"/>
    <property type="evidence" value="ECO:0007669"/>
    <property type="project" value="TreeGrafter"/>
</dbReference>
<comment type="function">
    <text evidence="11">Catalyzes the oxidation of L-aspartate to iminoaspartate.</text>
</comment>
<dbReference type="SUPFAM" id="SSF46977">
    <property type="entry name" value="Succinate dehydrogenase/fumarate reductase flavoprotein C-terminal domain"/>
    <property type="match status" value="1"/>
</dbReference>
<dbReference type="GO" id="GO:0005737">
    <property type="term" value="C:cytoplasm"/>
    <property type="evidence" value="ECO:0007669"/>
    <property type="project" value="UniProtKB-SubCell"/>
</dbReference>
<dbReference type="InterPro" id="IPR015939">
    <property type="entry name" value="Fum_Rdtase/Succ_DH_flav-like_C"/>
</dbReference>
<dbReference type="Pfam" id="PF00890">
    <property type="entry name" value="FAD_binding_2"/>
    <property type="match status" value="1"/>
</dbReference>
<dbReference type="AlphaFoldDB" id="A0A936K7S2"/>
<protein>
    <recommendedName>
        <fullName evidence="4 10">L-aspartate oxidase</fullName>
        <ecNumber evidence="4 10">1.4.3.16</ecNumber>
    </recommendedName>
</protein>
<comment type="subcellular location">
    <subcellularLocation>
        <location evidence="11">Cytoplasm</location>
    </subcellularLocation>
</comment>
<dbReference type="GO" id="GO:0008734">
    <property type="term" value="F:L-aspartate oxidase activity"/>
    <property type="evidence" value="ECO:0007669"/>
    <property type="project" value="UniProtKB-UniRule"/>
</dbReference>
<dbReference type="InterPro" id="IPR005288">
    <property type="entry name" value="NadB"/>
</dbReference>
<dbReference type="PANTHER" id="PTHR42716">
    <property type="entry name" value="L-ASPARTATE OXIDASE"/>
    <property type="match status" value="1"/>
</dbReference>
<evidence type="ECO:0000256" key="9">
    <source>
        <dbReference type="ARBA" id="ARBA00048305"/>
    </source>
</evidence>